<feature type="domain" description="BsuBI/PstI restriction endonuclease HTH" evidence="2">
    <location>
        <begin position="2"/>
        <end position="137"/>
    </location>
</feature>
<proteinExistence type="predicted"/>
<protein>
    <submittedName>
        <fullName evidence="3">Restriction endonuclease</fullName>
    </submittedName>
</protein>
<dbReference type="EMBL" id="JACOOQ010000003">
    <property type="protein sequence ID" value="MBC5639345.1"/>
    <property type="molecule type" value="Genomic_DNA"/>
</dbReference>
<dbReference type="RefSeq" id="WP_186834647.1">
    <property type="nucleotide sequence ID" value="NZ_JACOOQ010000003.1"/>
</dbReference>
<organism evidence="3 4">
    <name type="scientific">Clostridium lentum</name>
    <dbReference type="NCBI Taxonomy" id="2763037"/>
    <lineage>
        <taxon>Bacteria</taxon>
        <taxon>Bacillati</taxon>
        <taxon>Bacillota</taxon>
        <taxon>Clostridia</taxon>
        <taxon>Eubacteriales</taxon>
        <taxon>Clostridiaceae</taxon>
        <taxon>Clostridium</taxon>
    </lineage>
</organism>
<dbReference type="Pfam" id="PF06616">
    <property type="entry name" value="BsuBI_PstI_RE"/>
    <property type="match status" value="1"/>
</dbReference>
<keyword evidence="3" id="KW-0255">Endonuclease</keyword>
<keyword evidence="4" id="KW-1185">Reference proteome</keyword>
<dbReference type="InterPro" id="IPR041963">
    <property type="entry name" value="BsuBI/PstI_C_sf"/>
</dbReference>
<dbReference type="AlphaFoldDB" id="A0A8I0A5A0"/>
<name>A0A8I0A5A0_9CLOT</name>
<evidence type="ECO:0000313" key="3">
    <source>
        <dbReference type="EMBL" id="MBC5639345.1"/>
    </source>
</evidence>
<reference evidence="3" key="1">
    <citation type="submission" date="2020-08" db="EMBL/GenBank/DDBJ databases">
        <title>Genome public.</title>
        <authorList>
            <person name="Liu C."/>
            <person name="Sun Q."/>
        </authorList>
    </citation>
    <scope>NUCLEOTIDE SEQUENCE</scope>
    <source>
        <strain evidence="3">NSJ-42</strain>
    </source>
</reference>
<keyword evidence="3" id="KW-0540">Nuclease</keyword>
<dbReference type="Pfam" id="PF17728">
    <property type="entry name" value="BsuBI_PstI_RE_N"/>
    <property type="match status" value="1"/>
</dbReference>
<dbReference type="InterPro" id="IPR041962">
    <property type="entry name" value="BsuBI/PstI_N_sf"/>
</dbReference>
<sequence>MSKLEEARLILEGINSVKSNDLACNLLLALANLSEYSDWKDSSNELYTTRELMDFMRDAYDIQYKANTRETVRKDVLHYFLQSSIVEANRDNPERATNSPKYCYSLTDEFLDLIQQFCSKHWECYLEDYNNNVDNLITKYQKEREVNRIPLVINEEQVTFSPGKHNELQKAIIEEFAPIFAGGAEVLYVGDTEKKDLIRNTEKFLELGFNMDDSSKLPDVILYLEEKNWLYFIEAVTSVGPMNDKRIIEINEMMNGCKCGAIFVTAFLDKSTFKKFIADLAWETEVWIAEQPEHMIHLNGDRFLGPR</sequence>
<accession>A0A8I0A5A0</accession>
<dbReference type="Proteomes" id="UP000662088">
    <property type="component" value="Unassembled WGS sequence"/>
</dbReference>
<dbReference type="GO" id="GO:0003677">
    <property type="term" value="F:DNA binding"/>
    <property type="evidence" value="ECO:0007669"/>
    <property type="project" value="InterPro"/>
</dbReference>
<dbReference type="InterPro" id="IPR009528">
    <property type="entry name" value="Restrct_endonuc_II_BsuBI_C"/>
</dbReference>
<evidence type="ECO:0000259" key="1">
    <source>
        <dbReference type="Pfam" id="PF06616"/>
    </source>
</evidence>
<evidence type="ECO:0000313" key="4">
    <source>
        <dbReference type="Proteomes" id="UP000662088"/>
    </source>
</evidence>
<dbReference type="GO" id="GO:0000287">
    <property type="term" value="F:magnesium ion binding"/>
    <property type="evidence" value="ECO:0007669"/>
    <property type="project" value="InterPro"/>
</dbReference>
<feature type="domain" description="BsuBI/PstI restriction endonuclease" evidence="1">
    <location>
        <begin position="154"/>
        <end position="300"/>
    </location>
</feature>
<dbReference type="Gene3D" id="3.40.1350.80">
    <property type="match status" value="1"/>
</dbReference>
<keyword evidence="3" id="KW-0378">Hydrolase</keyword>
<dbReference type="GO" id="GO:0009307">
    <property type="term" value="P:DNA restriction-modification system"/>
    <property type="evidence" value="ECO:0007669"/>
    <property type="project" value="InterPro"/>
</dbReference>
<evidence type="ECO:0000259" key="2">
    <source>
        <dbReference type="Pfam" id="PF17728"/>
    </source>
</evidence>
<dbReference type="InterPro" id="IPR041454">
    <property type="entry name" value="BsuBI/PstI_N"/>
</dbReference>
<comment type="caution">
    <text evidence="3">The sequence shown here is derived from an EMBL/GenBank/DDBJ whole genome shotgun (WGS) entry which is preliminary data.</text>
</comment>
<gene>
    <name evidence="3" type="ORF">H8R92_02640</name>
</gene>
<dbReference type="GO" id="GO:0009036">
    <property type="term" value="F:type II site-specific deoxyribonuclease activity"/>
    <property type="evidence" value="ECO:0007669"/>
    <property type="project" value="InterPro"/>
</dbReference>
<dbReference type="Gene3D" id="1.10.10.1820">
    <property type="entry name" value="BsuBI/PstI restriction endonuclease-like"/>
    <property type="match status" value="1"/>
</dbReference>